<organism evidence="2 3">
    <name type="scientific">Trema orientale</name>
    <name type="common">Charcoal tree</name>
    <name type="synonym">Celtis orientalis</name>
    <dbReference type="NCBI Taxonomy" id="63057"/>
    <lineage>
        <taxon>Eukaryota</taxon>
        <taxon>Viridiplantae</taxon>
        <taxon>Streptophyta</taxon>
        <taxon>Embryophyta</taxon>
        <taxon>Tracheophyta</taxon>
        <taxon>Spermatophyta</taxon>
        <taxon>Magnoliopsida</taxon>
        <taxon>eudicotyledons</taxon>
        <taxon>Gunneridae</taxon>
        <taxon>Pentapetalae</taxon>
        <taxon>rosids</taxon>
        <taxon>fabids</taxon>
        <taxon>Rosales</taxon>
        <taxon>Cannabaceae</taxon>
        <taxon>Trema</taxon>
    </lineage>
</organism>
<dbReference type="AlphaFoldDB" id="A0A2P5D1Z4"/>
<comment type="caution">
    <text evidence="2">The sequence shown here is derived from an EMBL/GenBank/DDBJ whole genome shotgun (WGS) entry which is preliminary data.</text>
</comment>
<sequence>MINIPSSPTVFSKYTKQAEASLEAWKMTTWKMFIYVHEFKLKAHLKRNTKKKKKRKDKGQRQRKAHRRRQSQGSKINLHESRLITCRKHMSNFISNRTQRVFSVHVAAALPSWKLERE</sequence>
<evidence type="ECO:0000313" key="2">
    <source>
        <dbReference type="EMBL" id="PON67307.1"/>
    </source>
</evidence>
<dbReference type="InParanoid" id="A0A2P5D1Z4"/>
<gene>
    <name evidence="2" type="ORF">TorRG33x02_264800</name>
</gene>
<reference evidence="3" key="1">
    <citation type="submission" date="2016-06" db="EMBL/GenBank/DDBJ databases">
        <title>Parallel loss of symbiosis genes in relatives of nitrogen-fixing non-legume Parasponia.</title>
        <authorList>
            <person name="Van Velzen R."/>
            <person name="Holmer R."/>
            <person name="Bu F."/>
            <person name="Rutten L."/>
            <person name="Van Zeijl A."/>
            <person name="Liu W."/>
            <person name="Santuari L."/>
            <person name="Cao Q."/>
            <person name="Sharma T."/>
            <person name="Shen D."/>
            <person name="Roswanjaya Y."/>
            <person name="Wardhani T."/>
            <person name="Kalhor M.S."/>
            <person name="Jansen J."/>
            <person name="Van den Hoogen J."/>
            <person name="Gungor B."/>
            <person name="Hartog M."/>
            <person name="Hontelez J."/>
            <person name="Verver J."/>
            <person name="Yang W.-C."/>
            <person name="Schijlen E."/>
            <person name="Repin R."/>
            <person name="Schilthuizen M."/>
            <person name="Schranz E."/>
            <person name="Heidstra R."/>
            <person name="Miyata K."/>
            <person name="Fedorova E."/>
            <person name="Kohlen W."/>
            <person name="Bisseling T."/>
            <person name="Smit S."/>
            <person name="Geurts R."/>
        </authorList>
    </citation>
    <scope>NUCLEOTIDE SEQUENCE [LARGE SCALE GENOMIC DNA]</scope>
    <source>
        <strain evidence="3">cv. RG33-2</strain>
    </source>
</reference>
<feature type="compositionally biased region" description="Basic residues" evidence="1">
    <location>
        <begin position="45"/>
        <end position="70"/>
    </location>
</feature>
<protein>
    <submittedName>
        <fullName evidence="2">Uncharacterized protein</fullName>
    </submittedName>
</protein>
<proteinExistence type="predicted"/>
<dbReference type="OrthoDB" id="10424037at2759"/>
<accession>A0A2P5D1Z4</accession>
<keyword evidence="3" id="KW-1185">Reference proteome</keyword>
<evidence type="ECO:0000256" key="1">
    <source>
        <dbReference type="SAM" id="MobiDB-lite"/>
    </source>
</evidence>
<evidence type="ECO:0000313" key="3">
    <source>
        <dbReference type="Proteomes" id="UP000237000"/>
    </source>
</evidence>
<dbReference type="EMBL" id="JXTC01000305">
    <property type="protein sequence ID" value="PON67307.1"/>
    <property type="molecule type" value="Genomic_DNA"/>
</dbReference>
<dbReference type="Proteomes" id="UP000237000">
    <property type="component" value="Unassembled WGS sequence"/>
</dbReference>
<feature type="region of interest" description="Disordered" evidence="1">
    <location>
        <begin position="45"/>
        <end position="81"/>
    </location>
</feature>
<name>A0A2P5D1Z4_TREOI</name>